<feature type="compositionally biased region" description="Basic and acidic residues" evidence="1">
    <location>
        <begin position="50"/>
        <end position="63"/>
    </location>
</feature>
<reference evidence="2" key="1">
    <citation type="submission" date="2023-04" db="EMBL/GenBank/DDBJ databases">
        <authorList>
            <consortium name="ELIXIR-Norway"/>
        </authorList>
    </citation>
    <scope>NUCLEOTIDE SEQUENCE [LARGE SCALE GENOMIC DNA]</scope>
</reference>
<name>A0ABN9A1Z1_RANTA</name>
<accession>A0ABN9A1Z1</accession>
<dbReference type="Proteomes" id="UP001176941">
    <property type="component" value="Chromosome X"/>
</dbReference>
<sequence length="154" mass="16586">MWVSHKIPELLVKKSSGNQVPNRFSALRKKNTRTGERVKSPPASQACLSRRPEKKNSEEKVQESESPQPPERSLGVGVAVPPRASCCSHLVFTFQLQDKKADEARSQVPTHSNALEAGAASAAGPPGLGSSGGAISLRRAKRSWGPPFRSPHET</sequence>
<evidence type="ECO:0000313" key="3">
    <source>
        <dbReference type="Proteomes" id="UP001176941"/>
    </source>
</evidence>
<evidence type="ECO:0000313" key="2">
    <source>
        <dbReference type="EMBL" id="CAI9180024.1"/>
    </source>
</evidence>
<organism evidence="2 3">
    <name type="scientific">Rangifer tarandus platyrhynchus</name>
    <name type="common">Svalbard reindeer</name>
    <dbReference type="NCBI Taxonomy" id="3082113"/>
    <lineage>
        <taxon>Eukaryota</taxon>
        <taxon>Metazoa</taxon>
        <taxon>Chordata</taxon>
        <taxon>Craniata</taxon>
        <taxon>Vertebrata</taxon>
        <taxon>Euteleostomi</taxon>
        <taxon>Mammalia</taxon>
        <taxon>Eutheria</taxon>
        <taxon>Laurasiatheria</taxon>
        <taxon>Artiodactyla</taxon>
        <taxon>Ruminantia</taxon>
        <taxon>Pecora</taxon>
        <taxon>Cervidae</taxon>
        <taxon>Odocoileinae</taxon>
        <taxon>Rangifer</taxon>
    </lineage>
</organism>
<dbReference type="EMBL" id="OX460343">
    <property type="protein sequence ID" value="CAI9180024.1"/>
    <property type="molecule type" value="Genomic_DNA"/>
</dbReference>
<feature type="region of interest" description="Disordered" evidence="1">
    <location>
        <begin position="98"/>
        <end position="154"/>
    </location>
</feature>
<proteinExistence type="predicted"/>
<feature type="region of interest" description="Disordered" evidence="1">
    <location>
        <begin position="14"/>
        <end position="79"/>
    </location>
</feature>
<keyword evidence="3" id="KW-1185">Reference proteome</keyword>
<protein>
    <submittedName>
        <fullName evidence="2">Uncharacterized protein</fullName>
    </submittedName>
</protein>
<evidence type="ECO:0000256" key="1">
    <source>
        <dbReference type="SAM" id="MobiDB-lite"/>
    </source>
</evidence>
<gene>
    <name evidence="2" type="ORF">MRATA1EN1_LOCUS28986</name>
</gene>